<feature type="domain" description="N-acetyltransferase" evidence="1">
    <location>
        <begin position="6"/>
        <end position="155"/>
    </location>
</feature>
<dbReference type="SUPFAM" id="SSF55729">
    <property type="entry name" value="Acyl-CoA N-acyltransferases (Nat)"/>
    <property type="match status" value="1"/>
</dbReference>
<dbReference type="PROSITE" id="PS51186">
    <property type="entry name" value="GNAT"/>
    <property type="match status" value="1"/>
</dbReference>
<sequence length="155" mass="18359">MEIENLEIIAYQLEHAKDFYNLNVEWLEKYFYVEPYDKKVLSNPKEYILDTGGFIFCARYNSEIVGVVALINQKTFFELSKMAVLPKYHGKKIGLQLMNYCIEFAKSKQWKSITLYSHRTLVPAINLYKKIGFKEIPLEENSHYERSDIKMLLEL</sequence>
<dbReference type="PANTHER" id="PTHR43305:SF1">
    <property type="entry name" value="FAMILY N-ACETYLTRANSFERASE, PUTATIVE (AFU_ORTHOLOGUE AFUA_2G01380)-RELATED"/>
    <property type="match status" value="1"/>
</dbReference>
<accession>A0A7G9LC98</accession>
<dbReference type="InterPro" id="IPR000182">
    <property type="entry name" value="GNAT_dom"/>
</dbReference>
<organism evidence="2 3">
    <name type="scientific">Polaribacter pectinis</name>
    <dbReference type="NCBI Taxonomy" id="2738844"/>
    <lineage>
        <taxon>Bacteria</taxon>
        <taxon>Pseudomonadati</taxon>
        <taxon>Bacteroidota</taxon>
        <taxon>Flavobacteriia</taxon>
        <taxon>Flavobacteriales</taxon>
        <taxon>Flavobacteriaceae</taxon>
    </lineage>
</organism>
<evidence type="ECO:0000313" key="3">
    <source>
        <dbReference type="Proteomes" id="UP000515808"/>
    </source>
</evidence>
<dbReference type="PANTHER" id="PTHR43305">
    <property type="entry name" value="FAMILY N-ACETYLTRANSFERASE, PUTATIVE (AFU_ORTHOLOGUE AFUA_2G01380)-RELATED"/>
    <property type="match status" value="1"/>
</dbReference>
<dbReference type="RefSeq" id="WP_187483129.1">
    <property type="nucleotide sequence ID" value="NZ_CP060695.1"/>
</dbReference>
<keyword evidence="3" id="KW-1185">Reference proteome</keyword>
<gene>
    <name evidence="2" type="ORF">H9W90_03760</name>
</gene>
<dbReference type="CDD" id="cd04301">
    <property type="entry name" value="NAT_SF"/>
    <property type="match status" value="1"/>
</dbReference>
<evidence type="ECO:0000313" key="2">
    <source>
        <dbReference type="EMBL" id="QNM86247.1"/>
    </source>
</evidence>
<dbReference type="InterPro" id="IPR052777">
    <property type="entry name" value="Acetyltransferase_Enz"/>
</dbReference>
<dbReference type="EMBL" id="CP060695">
    <property type="protein sequence ID" value="QNM86247.1"/>
    <property type="molecule type" value="Genomic_DNA"/>
</dbReference>
<dbReference type="GO" id="GO:0016747">
    <property type="term" value="F:acyltransferase activity, transferring groups other than amino-acyl groups"/>
    <property type="evidence" value="ECO:0007669"/>
    <property type="project" value="InterPro"/>
</dbReference>
<dbReference type="Pfam" id="PF00583">
    <property type="entry name" value="Acetyltransf_1"/>
    <property type="match status" value="1"/>
</dbReference>
<dbReference type="AlphaFoldDB" id="A0A7G9LC98"/>
<dbReference type="InterPro" id="IPR016181">
    <property type="entry name" value="Acyl_CoA_acyltransferase"/>
</dbReference>
<dbReference type="Proteomes" id="UP000515808">
    <property type="component" value="Chromosome"/>
</dbReference>
<evidence type="ECO:0000259" key="1">
    <source>
        <dbReference type="PROSITE" id="PS51186"/>
    </source>
</evidence>
<protein>
    <submittedName>
        <fullName evidence="2">GNAT family N-acetyltransferase</fullName>
    </submittedName>
</protein>
<keyword evidence="2" id="KW-0808">Transferase</keyword>
<dbReference type="Gene3D" id="3.40.630.30">
    <property type="match status" value="1"/>
</dbReference>
<name>A0A7G9LC98_9FLAO</name>
<reference evidence="2 3" key="1">
    <citation type="submission" date="2020-08" db="EMBL/GenBank/DDBJ databases">
        <title>Polaribacter sp. L12M9 isolated from gut of the Korean scallop.</title>
        <authorList>
            <person name="Jeong Y.S."/>
        </authorList>
    </citation>
    <scope>NUCLEOTIDE SEQUENCE [LARGE SCALE GENOMIC DNA]</scope>
    <source>
        <strain evidence="2 3">L12M9</strain>
    </source>
</reference>
<proteinExistence type="predicted"/>
<dbReference type="KEGG" id="ppec:H9W90_03760"/>